<feature type="transmembrane region" description="Helical" evidence="6">
    <location>
        <begin position="355"/>
        <end position="376"/>
    </location>
</feature>
<evidence type="ECO:0000256" key="3">
    <source>
        <dbReference type="ARBA" id="ARBA00022692"/>
    </source>
</evidence>
<dbReference type="PANTHER" id="PTHR30250">
    <property type="entry name" value="PST FAMILY PREDICTED COLANIC ACID TRANSPORTER"/>
    <property type="match status" value="1"/>
</dbReference>
<feature type="transmembrane region" description="Helical" evidence="6">
    <location>
        <begin position="42"/>
        <end position="70"/>
    </location>
</feature>
<dbReference type="PANTHER" id="PTHR30250:SF11">
    <property type="entry name" value="O-ANTIGEN TRANSPORTER-RELATED"/>
    <property type="match status" value="1"/>
</dbReference>
<feature type="transmembrane region" description="Helical" evidence="6">
    <location>
        <begin position="209"/>
        <end position="226"/>
    </location>
</feature>
<dbReference type="EMBL" id="JAERSF010000004">
    <property type="protein sequence ID" value="MBL0738858.1"/>
    <property type="molecule type" value="Genomic_DNA"/>
</dbReference>
<gene>
    <name evidence="7" type="ORF">JI750_18325</name>
</gene>
<dbReference type="InterPro" id="IPR050833">
    <property type="entry name" value="Poly_Biosynth_Transport"/>
</dbReference>
<dbReference type="RefSeq" id="WP_202005610.1">
    <property type="nucleotide sequence ID" value="NZ_JAERSF010000004.1"/>
</dbReference>
<feature type="transmembrane region" description="Helical" evidence="6">
    <location>
        <begin position="382"/>
        <end position="404"/>
    </location>
</feature>
<keyword evidence="5 6" id="KW-0472">Membrane</keyword>
<keyword evidence="3 6" id="KW-0812">Transmembrane</keyword>
<name>A0ABS1KHA5_9FLAO</name>
<organism evidence="7 8">
    <name type="scientific">Flavobacterium tagetis</name>
    <dbReference type="NCBI Taxonomy" id="2801336"/>
    <lineage>
        <taxon>Bacteria</taxon>
        <taxon>Pseudomonadati</taxon>
        <taxon>Bacteroidota</taxon>
        <taxon>Flavobacteriia</taxon>
        <taxon>Flavobacteriales</taxon>
        <taxon>Flavobacteriaceae</taxon>
        <taxon>Flavobacterium</taxon>
    </lineage>
</organism>
<evidence type="ECO:0000256" key="4">
    <source>
        <dbReference type="ARBA" id="ARBA00022989"/>
    </source>
</evidence>
<keyword evidence="4 6" id="KW-1133">Transmembrane helix</keyword>
<feature type="transmembrane region" description="Helical" evidence="6">
    <location>
        <begin position="289"/>
        <end position="312"/>
    </location>
</feature>
<proteinExistence type="predicted"/>
<feature type="transmembrane region" description="Helical" evidence="6">
    <location>
        <begin position="111"/>
        <end position="132"/>
    </location>
</feature>
<feature type="transmembrane region" description="Helical" evidence="6">
    <location>
        <begin position="246"/>
        <end position="268"/>
    </location>
</feature>
<comment type="subcellular location">
    <subcellularLocation>
        <location evidence="1">Cell membrane</location>
        <topology evidence="1">Multi-pass membrane protein</topology>
    </subcellularLocation>
</comment>
<evidence type="ECO:0000256" key="5">
    <source>
        <dbReference type="ARBA" id="ARBA00023136"/>
    </source>
</evidence>
<evidence type="ECO:0000256" key="1">
    <source>
        <dbReference type="ARBA" id="ARBA00004651"/>
    </source>
</evidence>
<feature type="transmembrane region" description="Helical" evidence="6">
    <location>
        <begin position="82"/>
        <end position="105"/>
    </location>
</feature>
<dbReference type="Proteomes" id="UP000603728">
    <property type="component" value="Unassembled WGS sequence"/>
</dbReference>
<feature type="transmembrane region" description="Helical" evidence="6">
    <location>
        <begin position="12"/>
        <end position="36"/>
    </location>
</feature>
<evidence type="ECO:0008006" key="9">
    <source>
        <dbReference type="Google" id="ProtNLM"/>
    </source>
</evidence>
<reference evidence="7 8" key="1">
    <citation type="submission" date="2021-01" db="EMBL/GenBank/DDBJ databases">
        <title>Genome seq and assembly of Flavobacterium sp. GN10.</title>
        <authorList>
            <person name="Chhetri G."/>
        </authorList>
    </citation>
    <scope>NUCLEOTIDE SEQUENCE [LARGE SCALE GENOMIC DNA]</scope>
    <source>
        <strain evidence="7 8">GN10</strain>
    </source>
</reference>
<accession>A0ABS1KHA5</accession>
<evidence type="ECO:0000256" key="6">
    <source>
        <dbReference type="SAM" id="Phobius"/>
    </source>
</evidence>
<sequence length="414" mass="47231">MKIRELIVNPQFKYIYITFLISAIGFLKSFILLNFFDFDKLGIVALAQTFTSTISLMQIGVVTGGYRLFAYKRESVLKKINATVLFFFLFLTALLCTLGCFVCYFFDIGVSFLFCQLFILIGILSLYSNWVICKLLGTKNIKIVNKAQAVSAIISFLVTLCAYWFGLTAVLIALFLQPLIIIIVAYWFLPSMIPTINFKSFKKYIKKIIWLGFIPYLTSALALLNSQFGRWLITFSLGTVILGKTFLPALFVVLVSVFPGAISSLFFPKIIENFELNKKENLLKTLKNYFAILIIYYLLIMIATFLLANSLIKIFLPKHMESITLIYAALPSVLFIHLSGPAIFLFNAMKKFNNILIGGLISVISYCSILSLYLYFSKPQLIWFFIIESISAALFFIYNTYFFIKLNKSLDYAN</sequence>
<evidence type="ECO:0000256" key="2">
    <source>
        <dbReference type="ARBA" id="ARBA00022475"/>
    </source>
</evidence>
<keyword evidence="2" id="KW-1003">Cell membrane</keyword>
<keyword evidence="8" id="KW-1185">Reference proteome</keyword>
<feature type="transmembrane region" description="Helical" evidence="6">
    <location>
        <begin position="324"/>
        <end position="348"/>
    </location>
</feature>
<feature type="transmembrane region" description="Helical" evidence="6">
    <location>
        <begin position="144"/>
        <end position="165"/>
    </location>
</feature>
<evidence type="ECO:0000313" key="8">
    <source>
        <dbReference type="Proteomes" id="UP000603728"/>
    </source>
</evidence>
<comment type="caution">
    <text evidence="7">The sequence shown here is derived from an EMBL/GenBank/DDBJ whole genome shotgun (WGS) entry which is preliminary data.</text>
</comment>
<protein>
    <recommendedName>
        <fullName evidence="9">Membrane protein involved in the export of O-antigen and teichoic acid</fullName>
    </recommendedName>
</protein>
<evidence type="ECO:0000313" key="7">
    <source>
        <dbReference type="EMBL" id="MBL0738858.1"/>
    </source>
</evidence>